<comment type="pathway">
    <text evidence="1">Amine and polyamine biosynthesis; S-adenosylmethioninamine biosynthesis; S-adenosylmethioninamine from S-adenosyl-L-methionine: step 1/1.</text>
</comment>
<evidence type="ECO:0000256" key="4">
    <source>
        <dbReference type="ARBA" id="ARBA00023115"/>
    </source>
</evidence>
<dbReference type="Gene3D" id="3.60.90.10">
    <property type="entry name" value="S-adenosylmethionine decarboxylase"/>
    <property type="match status" value="3"/>
</dbReference>
<dbReference type="EMBL" id="PJQD01000020">
    <property type="protein sequence ID" value="POY74963.1"/>
    <property type="molecule type" value="Genomic_DNA"/>
</dbReference>
<evidence type="ECO:0000256" key="1">
    <source>
        <dbReference type="ARBA" id="ARBA00004911"/>
    </source>
</evidence>
<keyword evidence="3" id="KW-0745">Spermidine biosynthesis</keyword>
<dbReference type="GO" id="GO:0008295">
    <property type="term" value="P:spermidine biosynthetic process"/>
    <property type="evidence" value="ECO:0007669"/>
    <property type="project" value="UniProtKB-KW"/>
</dbReference>
<dbReference type="GO" id="GO:0005829">
    <property type="term" value="C:cytosol"/>
    <property type="evidence" value="ECO:0007669"/>
    <property type="project" value="TreeGrafter"/>
</dbReference>
<dbReference type="PANTHER" id="PTHR11570">
    <property type="entry name" value="S-ADENOSYLMETHIONINE DECARBOXYLASE"/>
    <property type="match status" value="1"/>
</dbReference>
<dbReference type="AlphaFoldDB" id="A0A2S5BDY4"/>
<dbReference type="GO" id="GO:0006597">
    <property type="term" value="P:spermine biosynthetic process"/>
    <property type="evidence" value="ECO:0007669"/>
    <property type="project" value="TreeGrafter"/>
</dbReference>
<evidence type="ECO:0000313" key="7">
    <source>
        <dbReference type="Proteomes" id="UP000237144"/>
    </source>
</evidence>
<accession>A0A2S5BDY4</accession>
<dbReference type="Proteomes" id="UP000237144">
    <property type="component" value="Unassembled WGS sequence"/>
</dbReference>
<evidence type="ECO:0000256" key="2">
    <source>
        <dbReference type="ARBA" id="ARBA00008466"/>
    </source>
</evidence>
<sequence length="541" mass="58899">MAGPVQQLPEQAAAVTVVDDSSPGPFEGPEKLLEIWFAPSEEDVVSRHLPIKGGRAAASPNASRSYKERWTGLRQVEKAVWDNMLDEVQCKVLSVIEGEEVDAYLLRATRSESSMFVWPHKLILKTCGTTTLLLGIPTLLRIASETCGFKGVWRCFYSRKTFMFPDRQRGPHKDWHAEMAFLDKLFENSSAYTVGRMNGDHWLLYLTPPRDDVLLPHAMESSAALPPSKPDTSLSALSASLTTTPSAFPPPRSPTRRTAALPSPGLYRPLRVPPPSRPDQTLEILMTQLSSNACRKFYHPSSTPAAPVPYTSPLCPSDPLVVDGDAHALGSRLSDDLGLTAILPGATIDSFLFAPCGFSQNAVRGDRYATVHVTPEEEYSYASFECNFDFGGKHHHHGSRQALVGANGATTATAANGAARDGTASGGTSDEDDEGVAGLDTIEGLKRSTESLQTLVEKVLEIFEPAKLTLTLFVSDDELPGSGSSAGAGAQLADGAERAKVHEGMRQLLNPDLLHKYERVDRILYEFEGYVLVYAVFQQRK</sequence>
<gene>
    <name evidence="6" type="ORF">BMF94_1939</name>
</gene>
<reference evidence="6 7" key="1">
    <citation type="journal article" date="2018" name="Front. Microbiol.">
        <title>Prospects for Fungal Bioremediation of Acidic Radioactive Waste Sites: Characterization and Genome Sequence of Rhodotorula taiwanensis MD1149.</title>
        <authorList>
            <person name="Tkavc R."/>
            <person name="Matrosova V.Y."/>
            <person name="Grichenko O.E."/>
            <person name="Gostincar C."/>
            <person name="Volpe R.P."/>
            <person name="Klimenkova P."/>
            <person name="Gaidamakova E.K."/>
            <person name="Zhou C.E."/>
            <person name="Stewart B.J."/>
            <person name="Lyman M.G."/>
            <person name="Malfatti S.A."/>
            <person name="Rubinfeld B."/>
            <person name="Courtot M."/>
            <person name="Singh J."/>
            <person name="Dalgard C.L."/>
            <person name="Hamilton T."/>
            <person name="Frey K.G."/>
            <person name="Gunde-Cimerman N."/>
            <person name="Dugan L."/>
            <person name="Daly M.J."/>
        </authorList>
    </citation>
    <scope>NUCLEOTIDE SEQUENCE [LARGE SCALE GENOMIC DNA]</scope>
    <source>
        <strain evidence="6 7">MD1149</strain>
    </source>
</reference>
<dbReference type="STRING" id="741276.A0A2S5BDY4"/>
<dbReference type="InterPro" id="IPR016067">
    <property type="entry name" value="S-AdoMet_deCO2ase_core"/>
</dbReference>
<feature type="region of interest" description="Disordered" evidence="5">
    <location>
        <begin position="1"/>
        <end position="25"/>
    </location>
</feature>
<organism evidence="6 7">
    <name type="scientific">Rhodotorula taiwanensis</name>
    <dbReference type="NCBI Taxonomy" id="741276"/>
    <lineage>
        <taxon>Eukaryota</taxon>
        <taxon>Fungi</taxon>
        <taxon>Dikarya</taxon>
        <taxon>Basidiomycota</taxon>
        <taxon>Pucciniomycotina</taxon>
        <taxon>Microbotryomycetes</taxon>
        <taxon>Sporidiobolales</taxon>
        <taxon>Sporidiobolaceae</taxon>
        <taxon>Rhodotorula</taxon>
    </lineage>
</organism>
<protein>
    <recommendedName>
        <fullName evidence="8">Adenosylmethionine decarboxylase</fullName>
    </recommendedName>
</protein>
<evidence type="ECO:0000313" key="6">
    <source>
        <dbReference type="EMBL" id="POY74963.1"/>
    </source>
</evidence>
<dbReference type="PANTHER" id="PTHR11570:SF0">
    <property type="entry name" value="S-ADENOSYLMETHIONINE DECARBOXYLASE PROENZYME"/>
    <property type="match status" value="1"/>
</dbReference>
<evidence type="ECO:0000256" key="3">
    <source>
        <dbReference type="ARBA" id="ARBA00023066"/>
    </source>
</evidence>
<dbReference type="OrthoDB" id="1068353at2759"/>
<evidence type="ECO:0000256" key="5">
    <source>
        <dbReference type="SAM" id="MobiDB-lite"/>
    </source>
</evidence>
<dbReference type="InterPro" id="IPR048283">
    <property type="entry name" value="AdoMetDC-like"/>
</dbReference>
<dbReference type="UniPathway" id="UPA00331">
    <property type="reaction ID" value="UER00451"/>
</dbReference>
<name>A0A2S5BDY4_9BASI</name>
<comment type="similarity">
    <text evidence="2">Belongs to the eukaryotic AdoMetDC family.</text>
</comment>
<keyword evidence="4" id="KW-0620">Polyamine biosynthesis</keyword>
<comment type="caution">
    <text evidence="6">The sequence shown here is derived from an EMBL/GenBank/DDBJ whole genome shotgun (WGS) entry which is preliminary data.</text>
</comment>
<feature type="compositionally biased region" description="Low complexity" evidence="5">
    <location>
        <begin position="232"/>
        <end position="246"/>
    </location>
</feature>
<evidence type="ECO:0008006" key="8">
    <source>
        <dbReference type="Google" id="ProtNLM"/>
    </source>
</evidence>
<keyword evidence="7" id="KW-1185">Reference proteome</keyword>
<proteinExistence type="inferred from homology"/>
<feature type="region of interest" description="Disordered" evidence="5">
    <location>
        <begin position="415"/>
        <end position="436"/>
    </location>
</feature>
<dbReference type="SUPFAM" id="SSF56276">
    <property type="entry name" value="S-adenosylmethionine decarboxylase"/>
    <property type="match status" value="1"/>
</dbReference>
<dbReference type="Pfam" id="PF01536">
    <property type="entry name" value="SAM_decarbox"/>
    <property type="match status" value="3"/>
</dbReference>
<feature type="region of interest" description="Disordered" evidence="5">
    <location>
        <begin position="222"/>
        <end position="274"/>
    </location>
</feature>
<dbReference type="GO" id="GO:0004014">
    <property type="term" value="F:adenosylmethionine decarboxylase activity"/>
    <property type="evidence" value="ECO:0007669"/>
    <property type="project" value="InterPro"/>
</dbReference>